<comment type="subcellular location">
    <subcellularLocation>
        <location evidence="1">Membrane</location>
        <topology evidence="1">Single-pass type I membrane protein</topology>
    </subcellularLocation>
</comment>
<dbReference type="InterPro" id="IPR004077">
    <property type="entry name" value="IL-1_rcpt_II-typ"/>
</dbReference>
<keyword evidence="17" id="KW-1185">Reference proteome</keyword>
<dbReference type="Proteomes" id="UP000515156">
    <property type="component" value="Chromosome 4"/>
</dbReference>
<dbReference type="RefSeq" id="XP_030055406.1">
    <property type="nucleotide sequence ID" value="XM_030199546.1"/>
</dbReference>
<dbReference type="InParanoid" id="A0A6P7XQM9"/>
<dbReference type="OrthoDB" id="9881731at2759"/>
<dbReference type="AlphaFoldDB" id="A0A6P7XQM9"/>
<dbReference type="GO" id="GO:0016020">
    <property type="term" value="C:membrane"/>
    <property type="evidence" value="ECO:0007669"/>
    <property type="project" value="UniProtKB-SubCell"/>
</dbReference>
<dbReference type="FunFam" id="2.60.40.10:FF:000188">
    <property type="entry name" value="Interleukin-1 receptor accessory protein-like 1"/>
    <property type="match status" value="1"/>
</dbReference>
<evidence type="ECO:0000256" key="13">
    <source>
        <dbReference type="ARBA" id="ARBA00023319"/>
    </source>
</evidence>
<dbReference type="PRINTS" id="PR01536">
    <property type="entry name" value="INTRLKN1R12F"/>
</dbReference>
<dbReference type="InterPro" id="IPR015621">
    <property type="entry name" value="IL-1_rcpt_fam"/>
</dbReference>
<evidence type="ECO:0000256" key="6">
    <source>
        <dbReference type="ARBA" id="ARBA00022801"/>
    </source>
</evidence>
<keyword evidence="13" id="KW-0393">Immunoglobulin domain</keyword>
<evidence type="ECO:0000259" key="16">
    <source>
        <dbReference type="PROSITE" id="PS50835"/>
    </source>
</evidence>
<keyword evidence="11" id="KW-0675">Receptor</keyword>
<dbReference type="PRINTS" id="PR01539">
    <property type="entry name" value="INTRLEUKN1R2"/>
</dbReference>
<keyword evidence="12" id="KW-0325">Glycoprotein</keyword>
<dbReference type="GeneID" id="115468035"/>
<dbReference type="FunCoup" id="A0A6P7XQM9">
    <property type="interactions" value="800"/>
</dbReference>
<evidence type="ECO:0000256" key="10">
    <source>
        <dbReference type="ARBA" id="ARBA00023157"/>
    </source>
</evidence>
<evidence type="ECO:0000256" key="15">
    <source>
        <dbReference type="SAM" id="SignalP"/>
    </source>
</evidence>
<evidence type="ECO:0000256" key="4">
    <source>
        <dbReference type="ARBA" id="ARBA00022729"/>
    </source>
</evidence>
<dbReference type="PANTHER" id="PTHR11890:SF3">
    <property type="entry name" value="INTERLEUKIN-1 RECEPTOR TYPE 2"/>
    <property type="match status" value="1"/>
</dbReference>
<proteinExistence type="inferred from homology"/>
<gene>
    <name evidence="18" type="primary">LOC115468035</name>
</gene>
<dbReference type="FunFam" id="2.60.40.10:FF:000284">
    <property type="entry name" value="interleukin-1 receptor accessory protein-like 1"/>
    <property type="match status" value="1"/>
</dbReference>
<organism evidence="17 18">
    <name type="scientific">Microcaecilia unicolor</name>
    <dbReference type="NCBI Taxonomy" id="1415580"/>
    <lineage>
        <taxon>Eukaryota</taxon>
        <taxon>Metazoa</taxon>
        <taxon>Chordata</taxon>
        <taxon>Craniata</taxon>
        <taxon>Vertebrata</taxon>
        <taxon>Euteleostomi</taxon>
        <taxon>Amphibia</taxon>
        <taxon>Gymnophiona</taxon>
        <taxon>Siphonopidae</taxon>
        <taxon>Microcaecilia</taxon>
    </lineage>
</organism>
<feature type="transmembrane region" description="Helical" evidence="14">
    <location>
        <begin position="356"/>
        <end position="378"/>
    </location>
</feature>
<keyword evidence="10" id="KW-1015">Disulfide bond</keyword>
<evidence type="ECO:0000256" key="5">
    <source>
        <dbReference type="ARBA" id="ARBA00022737"/>
    </source>
</evidence>
<feature type="domain" description="Ig-like" evidence="16">
    <location>
        <begin position="34"/>
        <end position="130"/>
    </location>
</feature>
<dbReference type="GO" id="GO:0004910">
    <property type="term" value="F:interleukin-1, type II, blocking receptor activity"/>
    <property type="evidence" value="ECO:0007669"/>
    <property type="project" value="InterPro"/>
</dbReference>
<keyword evidence="4 15" id="KW-0732">Signal</keyword>
<keyword evidence="3 14" id="KW-0812">Transmembrane</keyword>
<evidence type="ECO:0000256" key="12">
    <source>
        <dbReference type="ARBA" id="ARBA00023180"/>
    </source>
</evidence>
<evidence type="ECO:0000256" key="3">
    <source>
        <dbReference type="ARBA" id="ARBA00022692"/>
    </source>
</evidence>
<keyword evidence="5" id="KW-0677">Repeat</keyword>
<evidence type="ECO:0000313" key="17">
    <source>
        <dbReference type="Proteomes" id="UP000515156"/>
    </source>
</evidence>
<dbReference type="SUPFAM" id="SSF48726">
    <property type="entry name" value="Immunoglobulin"/>
    <property type="match status" value="3"/>
</dbReference>
<dbReference type="InterPro" id="IPR036179">
    <property type="entry name" value="Ig-like_dom_sf"/>
</dbReference>
<evidence type="ECO:0000256" key="9">
    <source>
        <dbReference type="ARBA" id="ARBA00023136"/>
    </source>
</evidence>
<dbReference type="Gene3D" id="2.60.40.10">
    <property type="entry name" value="Immunoglobulins"/>
    <property type="match status" value="3"/>
</dbReference>
<evidence type="ECO:0000256" key="8">
    <source>
        <dbReference type="ARBA" id="ARBA00023027"/>
    </source>
</evidence>
<sequence>MRSPWFLFAVVNIYLQDAVAFKVHRLDKTGQCQERIMHFKDYVVQQGEPTVLKCPILHYNHLNFNTASNLSLHLKWYKNDSKNEITGVDSRIQAQEDLLWFFPARLDDFGYYACVLRNSSFCIEVTISLTVVKNNDVALQDIAYRQDVFTLTSDHIVCPDLTDFITNVRDLDLRWYKESVLLPQLSKKFEYVVGTNKLNINDVSPADGGFYTCELGFTHQGKRYHITRVIQLHTIEQEKRNHPVIVYPNHKSIEAALGSKLIIPCKVFTGFGRNSGTVVWWLANNTFVDRNSLPDGRVTEGEFQKMTENDRNYIVVQLIFLEIREEDFQTDFKCIARNEYGSQVLPAQLRKTVPVFSWYTVVVPAALICLIVGVMCLYKFRKSRAQKDYIQAKS</sequence>
<reference evidence="18" key="1">
    <citation type="submission" date="2025-08" db="UniProtKB">
        <authorList>
            <consortium name="RefSeq"/>
        </authorList>
    </citation>
    <scope>IDENTIFICATION</scope>
</reference>
<comment type="similarity">
    <text evidence="2">Belongs to the interleukin-1 receptor family.</text>
</comment>
<evidence type="ECO:0000256" key="14">
    <source>
        <dbReference type="SAM" id="Phobius"/>
    </source>
</evidence>
<dbReference type="GO" id="GO:0016787">
    <property type="term" value="F:hydrolase activity"/>
    <property type="evidence" value="ECO:0007669"/>
    <property type="project" value="UniProtKB-KW"/>
</dbReference>
<evidence type="ECO:0000256" key="7">
    <source>
        <dbReference type="ARBA" id="ARBA00022989"/>
    </source>
</evidence>
<accession>A0A6P7XQM9</accession>
<dbReference type="InterPro" id="IPR013783">
    <property type="entry name" value="Ig-like_fold"/>
</dbReference>
<name>A0A6P7XQM9_9AMPH</name>
<protein>
    <submittedName>
        <fullName evidence="18">Interleukin-1 receptor type 2-like</fullName>
    </submittedName>
</protein>
<evidence type="ECO:0000256" key="2">
    <source>
        <dbReference type="ARBA" id="ARBA00009752"/>
    </source>
</evidence>
<dbReference type="PANTHER" id="PTHR11890">
    <property type="entry name" value="INTERLEUKIN-1 RECEPTOR FAMILY MEMBER"/>
    <property type="match status" value="1"/>
</dbReference>
<evidence type="ECO:0000256" key="1">
    <source>
        <dbReference type="ARBA" id="ARBA00004479"/>
    </source>
</evidence>
<feature type="signal peptide" evidence="15">
    <location>
        <begin position="1"/>
        <end position="20"/>
    </location>
</feature>
<evidence type="ECO:0000313" key="18">
    <source>
        <dbReference type="RefSeq" id="XP_030055406.1"/>
    </source>
</evidence>
<dbReference type="InterPro" id="IPR007110">
    <property type="entry name" value="Ig-like_dom"/>
</dbReference>
<dbReference type="InterPro" id="IPR003599">
    <property type="entry name" value="Ig_sub"/>
</dbReference>
<dbReference type="PROSITE" id="PS50835">
    <property type="entry name" value="IG_LIKE"/>
    <property type="match status" value="2"/>
</dbReference>
<keyword evidence="8" id="KW-0520">NAD</keyword>
<keyword evidence="9 14" id="KW-0472">Membrane</keyword>
<dbReference type="InterPro" id="IPR004074">
    <property type="entry name" value="IL-1_rcpt_I/II-typ"/>
</dbReference>
<keyword evidence="7 14" id="KW-1133">Transmembrane helix</keyword>
<feature type="chain" id="PRO_5028028011" evidence="15">
    <location>
        <begin position="21"/>
        <end position="394"/>
    </location>
</feature>
<dbReference type="SMART" id="SM00409">
    <property type="entry name" value="IG"/>
    <property type="match status" value="3"/>
</dbReference>
<evidence type="ECO:0000256" key="11">
    <source>
        <dbReference type="ARBA" id="ARBA00023170"/>
    </source>
</evidence>
<keyword evidence="6" id="KW-0378">Hydrolase</keyword>
<dbReference type="KEGG" id="muo:115468035"/>
<feature type="domain" description="Ig-like" evidence="16">
    <location>
        <begin position="156"/>
        <end position="215"/>
    </location>
</feature>